<dbReference type="Pfam" id="PF13481">
    <property type="entry name" value="AAA_25"/>
    <property type="match status" value="1"/>
</dbReference>
<comment type="caution">
    <text evidence="1">The sequence shown here is derived from an EMBL/GenBank/DDBJ whole genome shotgun (WGS) entry which is preliminary data.</text>
</comment>
<gene>
    <name evidence="1" type="ORF">GCM10010964_42840</name>
</gene>
<dbReference type="SUPFAM" id="SSF52540">
    <property type="entry name" value="P-loop containing nucleoside triphosphate hydrolases"/>
    <property type="match status" value="1"/>
</dbReference>
<evidence type="ECO:0008006" key="3">
    <source>
        <dbReference type="Google" id="ProtNLM"/>
    </source>
</evidence>
<dbReference type="InterPro" id="IPR027417">
    <property type="entry name" value="P-loop_NTPase"/>
</dbReference>
<accession>A0A8J2ZFH9</accession>
<dbReference type="AlphaFoldDB" id="A0A8J2ZFH9"/>
<dbReference type="RefSeq" id="WP_188904018.1">
    <property type="nucleotide sequence ID" value="NZ_BMKS01000023.1"/>
</dbReference>
<keyword evidence="2" id="KW-1185">Reference proteome</keyword>
<evidence type="ECO:0000313" key="2">
    <source>
        <dbReference type="Proteomes" id="UP000597507"/>
    </source>
</evidence>
<evidence type="ECO:0000313" key="1">
    <source>
        <dbReference type="EMBL" id="GGG51005.1"/>
    </source>
</evidence>
<dbReference type="EMBL" id="BMKS01000023">
    <property type="protein sequence ID" value="GGG51005.1"/>
    <property type="molecule type" value="Genomic_DNA"/>
</dbReference>
<name>A0A8J2ZFH9_9PROT</name>
<reference evidence="1 2" key="1">
    <citation type="journal article" date="2014" name="Int. J. Syst. Evol. Microbiol.">
        <title>Complete genome sequence of Corynebacterium casei LMG S-19264T (=DSM 44701T), isolated from a smear-ripened cheese.</title>
        <authorList>
            <consortium name="US DOE Joint Genome Institute (JGI-PGF)"/>
            <person name="Walter F."/>
            <person name="Albersmeier A."/>
            <person name="Kalinowski J."/>
            <person name="Ruckert C."/>
        </authorList>
    </citation>
    <scope>NUCLEOTIDE SEQUENCE [LARGE SCALE GENOMIC DNA]</scope>
    <source>
        <strain evidence="1 2">CGMCC 1.16330</strain>
    </source>
</reference>
<organism evidence="1 2">
    <name type="scientific">Caldovatus sediminis</name>
    <dbReference type="NCBI Taxonomy" id="2041189"/>
    <lineage>
        <taxon>Bacteria</taxon>
        <taxon>Pseudomonadati</taxon>
        <taxon>Pseudomonadota</taxon>
        <taxon>Alphaproteobacteria</taxon>
        <taxon>Acetobacterales</taxon>
        <taxon>Roseomonadaceae</taxon>
        <taxon>Caldovatus</taxon>
    </lineage>
</organism>
<dbReference type="Gene3D" id="3.40.50.300">
    <property type="entry name" value="P-loop containing nucleotide triphosphate hydrolases"/>
    <property type="match status" value="1"/>
</dbReference>
<protein>
    <recommendedName>
        <fullName evidence="3">AAA family ATPase</fullName>
    </recommendedName>
</protein>
<sequence>MPRDVVPAAEAFAALAAEIQAGAAGPSPSGTGQAPSAAEIFPELGDLPEWLQNWSVPAWKANAALRGAPDLERLRDALLATDPTRLKDRNTWRHRCVAPLAHEAVLFPDLEPELRRLMHEASDRPGAYDGAYPAAENDAEWDRLLSDTEARLDQGRECTTLGTIFAMAREDGWRDGAGGAAPDTGDASSRLDIAALHIAARPARRTKRKTMLGGVAIIGHVSVIVSPGGLAKSTIATTGCVAVASGKPIFGVPLVRPMPVLMVNAEDDSGEVRLRCEACLAHFKIPLHQAGDLYVCGADALGEFAFTEVDPTTRRERLRLRDIGRLRQLIRQTRAKLVVLDPWSALVPVGANDNGLMYQLMRALKQIAAELECAVVIVAHTRKGAAANGDGAEGTLGAVAVPNAARAVFAVVRPSPSECERRGVAPGDEGNMRDLVAQKANLVPGGTVLSFRLVGVPMDNAEPPEWPEQDWVAVAEPFVPQAPGSFITPQMQREALVTLAKGAQGGTCHYSLKPQAKSRFYLPDVAAALTPHLPGAPASRREGYAKRIVDDLLARGWIGTTQVVVPKTRGGGPNRREGVVVRWVVTPWAGDPQPGPFVA</sequence>
<proteinExistence type="predicted"/>
<dbReference type="Proteomes" id="UP000597507">
    <property type="component" value="Unassembled WGS sequence"/>
</dbReference>